<protein>
    <submittedName>
        <fullName evidence="1">Uncharacterized protein</fullName>
    </submittedName>
</protein>
<evidence type="ECO:0000313" key="1">
    <source>
        <dbReference type="EMBL" id="KAF0932857.1"/>
    </source>
</evidence>
<evidence type="ECO:0000313" key="2">
    <source>
        <dbReference type="Proteomes" id="UP000479710"/>
    </source>
</evidence>
<name>A0A6G1F7F8_9ORYZ</name>
<dbReference type="OrthoDB" id="695726at2759"/>
<accession>A0A6G1F7F8</accession>
<reference evidence="1 2" key="1">
    <citation type="submission" date="2019-11" db="EMBL/GenBank/DDBJ databases">
        <title>Whole genome sequence of Oryza granulata.</title>
        <authorList>
            <person name="Li W."/>
        </authorList>
    </citation>
    <scope>NUCLEOTIDE SEQUENCE [LARGE SCALE GENOMIC DNA]</scope>
    <source>
        <strain evidence="2">cv. Menghai</strain>
        <tissue evidence="1">Leaf</tissue>
    </source>
</reference>
<comment type="caution">
    <text evidence="1">The sequence shown here is derived from an EMBL/GenBank/DDBJ whole genome shotgun (WGS) entry which is preliminary data.</text>
</comment>
<dbReference type="AlphaFoldDB" id="A0A6G1F7F8"/>
<organism evidence="1 2">
    <name type="scientific">Oryza meyeriana var. granulata</name>
    <dbReference type="NCBI Taxonomy" id="110450"/>
    <lineage>
        <taxon>Eukaryota</taxon>
        <taxon>Viridiplantae</taxon>
        <taxon>Streptophyta</taxon>
        <taxon>Embryophyta</taxon>
        <taxon>Tracheophyta</taxon>
        <taxon>Spermatophyta</taxon>
        <taxon>Magnoliopsida</taxon>
        <taxon>Liliopsida</taxon>
        <taxon>Poales</taxon>
        <taxon>Poaceae</taxon>
        <taxon>BOP clade</taxon>
        <taxon>Oryzoideae</taxon>
        <taxon>Oryzeae</taxon>
        <taxon>Oryzinae</taxon>
        <taxon>Oryza</taxon>
        <taxon>Oryza meyeriana</taxon>
    </lineage>
</organism>
<sequence length="89" mass="10459">MKKVFKRRLPNALLEHVIERPFKTVQDLSEVELAECSASSRQLYTLRKFMDDKMMYYEQAFIDQYLKQLLLIGTVLVTGMPTTSSRRDP</sequence>
<dbReference type="Proteomes" id="UP000479710">
    <property type="component" value="Unassembled WGS sequence"/>
</dbReference>
<proteinExistence type="predicted"/>
<gene>
    <name evidence="1" type="ORF">E2562_012180</name>
</gene>
<keyword evidence="2" id="KW-1185">Reference proteome</keyword>
<dbReference type="EMBL" id="SPHZ02000001">
    <property type="protein sequence ID" value="KAF0932857.1"/>
    <property type="molecule type" value="Genomic_DNA"/>
</dbReference>